<accession>A0A427YI55</accession>
<dbReference type="AlphaFoldDB" id="A0A427YI55"/>
<sequence length="173" mass="18914">MAHAQEQELETESEQQHGTQAREGLERFSVLLKQHRIKGSVYPGSLSFGCYWTLWGGCGAGRVWTRLWTAHCARCSAGPHAEDQARGTRCTETQTSHRSTSFPTPTSSRSEVKWALSGQHDVIKGYPLSSSPKCSLARNSHLARTHTPVSTPVRGQATPENPGFGPNVVCPES</sequence>
<name>A0A427YI55_9TREE</name>
<feature type="region of interest" description="Disordered" evidence="1">
    <location>
        <begin position="1"/>
        <end position="22"/>
    </location>
</feature>
<reference evidence="2 3" key="1">
    <citation type="submission" date="2018-11" db="EMBL/GenBank/DDBJ databases">
        <title>Genome sequence of Saitozyma podzolica DSM 27192.</title>
        <authorList>
            <person name="Aliyu H."/>
            <person name="Gorte O."/>
            <person name="Ochsenreither K."/>
        </authorList>
    </citation>
    <scope>NUCLEOTIDE SEQUENCE [LARGE SCALE GENOMIC DNA]</scope>
    <source>
        <strain evidence="2 3">DSM 27192</strain>
    </source>
</reference>
<comment type="caution">
    <text evidence="2">The sequence shown here is derived from an EMBL/GenBank/DDBJ whole genome shotgun (WGS) entry which is preliminary data.</text>
</comment>
<gene>
    <name evidence="2" type="ORF">EHS25_009937</name>
</gene>
<protein>
    <submittedName>
        <fullName evidence="2">Uncharacterized protein</fullName>
    </submittedName>
</protein>
<dbReference type="EMBL" id="RSCD01000009">
    <property type="protein sequence ID" value="RSH90762.1"/>
    <property type="molecule type" value="Genomic_DNA"/>
</dbReference>
<organism evidence="2 3">
    <name type="scientific">Saitozyma podzolica</name>
    <dbReference type="NCBI Taxonomy" id="1890683"/>
    <lineage>
        <taxon>Eukaryota</taxon>
        <taxon>Fungi</taxon>
        <taxon>Dikarya</taxon>
        <taxon>Basidiomycota</taxon>
        <taxon>Agaricomycotina</taxon>
        <taxon>Tremellomycetes</taxon>
        <taxon>Tremellales</taxon>
        <taxon>Trimorphomycetaceae</taxon>
        <taxon>Saitozyma</taxon>
    </lineage>
</organism>
<feature type="region of interest" description="Disordered" evidence="1">
    <location>
        <begin position="80"/>
        <end position="110"/>
    </location>
</feature>
<feature type="compositionally biased region" description="Low complexity" evidence="1">
    <location>
        <begin position="96"/>
        <end position="109"/>
    </location>
</feature>
<feature type="region of interest" description="Disordered" evidence="1">
    <location>
        <begin position="145"/>
        <end position="173"/>
    </location>
</feature>
<keyword evidence="3" id="KW-1185">Reference proteome</keyword>
<evidence type="ECO:0000256" key="1">
    <source>
        <dbReference type="SAM" id="MobiDB-lite"/>
    </source>
</evidence>
<evidence type="ECO:0000313" key="3">
    <source>
        <dbReference type="Proteomes" id="UP000279259"/>
    </source>
</evidence>
<dbReference type="Proteomes" id="UP000279259">
    <property type="component" value="Unassembled WGS sequence"/>
</dbReference>
<proteinExistence type="predicted"/>
<evidence type="ECO:0000313" key="2">
    <source>
        <dbReference type="EMBL" id="RSH90762.1"/>
    </source>
</evidence>